<dbReference type="InterPro" id="IPR036179">
    <property type="entry name" value="Ig-like_dom_sf"/>
</dbReference>
<proteinExistence type="predicted"/>
<keyword evidence="2" id="KW-0812">Transmembrane</keyword>
<name>A0ABD1J3I5_9TELE</name>
<comment type="caution">
    <text evidence="4">The sequence shown here is derived from an EMBL/GenBank/DDBJ whole genome shotgun (WGS) entry which is preliminary data.</text>
</comment>
<dbReference type="PANTHER" id="PTHR16675">
    <property type="entry name" value="MHC CLASS I-RELATED"/>
    <property type="match status" value="1"/>
</dbReference>
<dbReference type="InterPro" id="IPR011161">
    <property type="entry name" value="MHC_I-like_Ag-recog"/>
</dbReference>
<feature type="domain" description="MHC class I-like antigen recognition-like" evidence="3">
    <location>
        <begin position="22"/>
        <end position="153"/>
    </location>
</feature>
<dbReference type="PANTHER" id="PTHR16675:SF193">
    <property type="entry name" value="LOC571647 PROTEIN-RELATED"/>
    <property type="match status" value="1"/>
</dbReference>
<evidence type="ECO:0000259" key="3">
    <source>
        <dbReference type="Pfam" id="PF00129"/>
    </source>
</evidence>
<dbReference type="SUPFAM" id="SSF54452">
    <property type="entry name" value="MHC antigen-recognition domain"/>
    <property type="match status" value="1"/>
</dbReference>
<keyword evidence="5" id="KW-1185">Reference proteome</keyword>
<reference evidence="4 5" key="1">
    <citation type="submission" date="2024-09" db="EMBL/GenBank/DDBJ databases">
        <title>A chromosome-level genome assembly of Gray's grenadier anchovy, Coilia grayii.</title>
        <authorList>
            <person name="Fu Z."/>
        </authorList>
    </citation>
    <scope>NUCLEOTIDE SEQUENCE [LARGE SCALE GENOMIC DNA]</scope>
    <source>
        <strain evidence="4">G4</strain>
        <tissue evidence="4">Muscle</tissue>
    </source>
</reference>
<protein>
    <recommendedName>
        <fullName evidence="3">MHC class I-like antigen recognition-like domain-containing protein</fullName>
    </recommendedName>
</protein>
<dbReference type="AlphaFoldDB" id="A0ABD1J3I5"/>
<dbReference type="Gene3D" id="3.30.500.10">
    <property type="entry name" value="MHC class I-like antigen recognition-like"/>
    <property type="match status" value="1"/>
</dbReference>
<sequence length="317" mass="36156">MVYRDTNHTLQFQQTTLFNGQVVFTCSSQTLRDQPRQEWVTHTFTQEQLQQRHMECRGQYEEHMSWYAKIQETTSRTAEVLQRRRGCMTNSSGVSAFDEWGVNGEDFLTFDPQTMKWTALSNMATTVAAEWNKLDIRNGVYSTFGQSVCPEMQDSFKSKRRELIPAAQSDMQLQIFAKAIPGSTFSYLECQVTASDLSGVRIQLTKDGVLLHSEVKLIGPRPNGDGTNQMRVWVVTTLESTRTYGCEAHSKAANVIVKSVLFDDPSLHKRGRYGLYSAFFLVCCGGFGIFIYKVSSSKSRKREGLVHRRREQRVAHL</sequence>
<dbReference type="Proteomes" id="UP001591681">
    <property type="component" value="Unassembled WGS sequence"/>
</dbReference>
<accession>A0ABD1J3I5</accession>
<feature type="transmembrane region" description="Helical" evidence="2">
    <location>
        <begin position="273"/>
        <end position="292"/>
    </location>
</feature>
<dbReference type="InterPro" id="IPR013783">
    <property type="entry name" value="Ig-like_fold"/>
</dbReference>
<organism evidence="4 5">
    <name type="scientific">Coilia grayii</name>
    <name type="common">Gray's grenadier anchovy</name>
    <dbReference type="NCBI Taxonomy" id="363190"/>
    <lineage>
        <taxon>Eukaryota</taxon>
        <taxon>Metazoa</taxon>
        <taxon>Chordata</taxon>
        <taxon>Craniata</taxon>
        <taxon>Vertebrata</taxon>
        <taxon>Euteleostomi</taxon>
        <taxon>Actinopterygii</taxon>
        <taxon>Neopterygii</taxon>
        <taxon>Teleostei</taxon>
        <taxon>Clupei</taxon>
        <taxon>Clupeiformes</taxon>
        <taxon>Clupeoidei</taxon>
        <taxon>Engraulidae</taxon>
        <taxon>Coilinae</taxon>
        <taxon>Coilia</taxon>
    </lineage>
</organism>
<evidence type="ECO:0000313" key="4">
    <source>
        <dbReference type="EMBL" id="KAL2080850.1"/>
    </source>
</evidence>
<dbReference type="EMBL" id="JBHFQA010000020">
    <property type="protein sequence ID" value="KAL2080850.1"/>
    <property type="molecule type" value="Genomic_DNA"/>
</dbReference>
<dbReference type="InterPro" id="IPR011162">
    <property type="entry name" value="MHC_I/II-like_Ag-recog"/>
</dbReference>
<dbReference type="Gene3D" id="2.60.40.10">
    <property type="entry name" value="Immunoglobulins"/>
    <property type="match status" value="1"/>
</dbReference>
<evidence type="ECO:0000256" key="1">
    <source>
        <dbReference type="ARBA" id="ARBA00023180"/>
    </source>
</evidence>
<dbReference type="InterPro" id="IPR037055">
    <property type="entry name" value="MHC_I-like_Ag-recog_sf"/>
</dbReference>
<dbReference type="SUPFAM" id="SSF48726">
    <property type="entry name" value="Immunoglobulin"/>
    <property type="match status" value="1"/>
</dbReference>
<keyword evidence="1" id="KW-0325">Glycoprotein</keyword>
<keyword evidence="2" id="KW-0472">Membrane</keyword>
<dbReference type="Pfam" id="PF00129">
    <property type="entry name" value="MHC_I"/>
    <property type="match status" value="1"/>
</dbReference>
<keyword evidence="2" id="KW-1133">Transmembrane helix</keyword>
<evidence type="ECO:0000256" key="2">
    <source>
        <dbReference type="SAM" id="Phobius"/>
    </source>
</evidence>
<evidence type="ECO:0000313" key="5">
    <source>
        <dbReference type="Proteomes" id="UP001591681"/>
    </source>
</evidence>
<gene>
    <name evidence="4" type="ORF">ACEWY4_022703</name>
</gene>
<dbReference type="InterPro" id="IPR050208">
    <property type="entry name" value="MHC_class-I_related"/>
</dbReference>